<evidence type="ECO:0000313" key="3">
    <source>
        <dbReference type="WBParaSite" id="SVE_0646000.1"/>
    </source>
</evidence>
<keyword evidence="2" id="KW-1185">Reference proteome</keyword>
<protein>
    <submittedName>
        <fullName evidence="3">KTSC domain-containing protein</fullName>
    </submittedName>
</protein>
<organism evidence="2 3">
    <name type="scientific">Strongyloides venezuelensis</name>
    <name type="common">Threadworm</name>
    <dbReference type="NCBI Taxonomy" id="75913"/>
    <lineage>
        <taxon>Eukaryota</taxon>
        <taxon>Metazoa</taxon>
        <taxon>Ecdysozoa</taxon>
        <taxon>Nematoda</taxon>
        <taxon>Chromadorea</taxon>
        <taxon>Rhabditida</taxon>
        <taxon>Tylenchina</taxon>
        <taxon>Panagrolaimomorpha</taxon>
        <taxon>Strongyloidoidea</taxon>
        <taxon>Strongyloididae</taxon>
        <taxon>Strongyloides</taxon>
    </lineage>
</organism>
<dbReference type="Proteomes" id="UP000035680">
    <property type="component" value="Unassembled WGS sequence"/>
</dbReference>
<evidence type="ECO:0000259" key="1">
    <source>
        <dbReference type="Pfam" id="PF24486"/>
    </source>
</evidence>
<dbReference type="WBParaSite" id="SVE_0646000.1">
    <property type="protein sequence ID" value="SVE_0646000.1"/>
    <property type="gene ID" value="SVE_0646000"/>
</dbReference>
<accession>A0A0K0FC96</accession>
<name>A0A0K0FC96_STRVS</name>
<dbReference type="Pfam" id="PF24486">
    <property type="entry name" value="DUF7583"/>
    <property type="match status" value="1"/>
</dbReference>
<sequence>MNTLNSRPIVLNEKIIEVEGLDNAALSQIGNLMSSKNLFLYTFQNPEDTFTCIYKVHNGKIEKFKNYKPIFNETHSAVKYPNNRLR</sequence>
<dbReference type="InterPro" id="IPR056005">
    <property type="entry name" value="DUF7583"/>
</dbReference>
<dbReference type="AlphaFoldDB" id="A0A0K0FC96"/>
<reference evidence="3" key="2">
    <citation type="submission" date="2015-08" db="UniProtKB">
        <authorList>
            <consortium name="WormBaseParasite"/>
        </authorList>
    </citation>
    <scope>IDENTIFICATION</scope>
</reference>
<proteinExistence type="predicted"/>
<reference evidence="2" key="1">
    <citation type="submission" date="2014-07" db="EMBL/GenBank/DDBJ databases">
        <authorList>
            <person name="Martin A.A"/>
            <person name="De Silva N."/>
        </authorList>
    </citation>
    <scope>NUCLEOTIDE SEQUENCE</scope>
</reference>
<feature type="domain" description="DUF7583" evidence="1">
    <location>
        <begin position="7"/>
        <end position="68"/>
    </location>
</feature>
<evidence type="ECO:0000313" key="2">
    <source>
        <dbReference type="Proteomes" id="UP000035680"/>
    </source>
</evidence>